<accession>A0A8A0RL08</accession>
<keyword evidence="2" id="KW-1185">Reference proteome</keyword>
<dbReference type="Gene3D" id="3.40.50.720">
    <property type="entry name" value="NAD(P)-binding Rossmann-like Domain"/>
    <property type="match status" value="1"/>
</dbReference>
<evidence type="ECO:0000313" key="2">
    <source>
        <dbReference type="Proteomes" id="UP000662904"/>
    </source>
</evidence>
<evidence type="ECO:0000313" key="1">
    <source>
        <dbReference type="EMBL" id="QSQ09075.1"/>
    </source>
</evidence>
<dbReference type="KEGG" id="kme:H0A61_01434"/>
<evidence type="ECO:0008006" key="3">
    <source>
        <dbReference type="Google" id="ProtNLM"/>
    </source>
</evidence>
<sequence>MASMNNLLKEGPKVINIGLQQFYSDIKAQGAPAVHVDWRPPAVKEELLSKLLKLRGKRS</sequence>
<proteinExistence type="predicted"/>
<organism evidence="1 2">
    <name type="scientific">Koleobacter methoxysyntrophicus</name>
    <dbReference type="NCBI Taxonomy" id="2751313"/>
    <lineage>
        <taxon>Bacteria</taxon>
        <taxon>Bacillati</taxon>
        <taxon>Bacillota</taxon>
        <taxon>Clostridia</taxon>
        <taxon>Koleobacterales</taxon>
        <taxon>Koleobacteraceae</taxon>
        <taxon>Koleobacter</taxon>
    </lineage>
</organism>
<reference evidence="1" key="1">
    <citation type="submission" date="2020-07" db="EMBL/GenBank/DDBJ databases">
        <title>Koleobacter methoxysyntrophicus gen. nov., sp. nov., a novel anaerobic bacterium isolated from deep subsurface oil field and proposal of Koleobacterales ord. nov. in the phylum Firmicutes.</title>
        <authorList>
            <person name="Sakamoto S."/>
            <person name="Tamaki H."/>
        </authorList>
    </citation>
    <scope>NUCLEOTIDE SEQUENCE</scope>
    <source>
        <strain evidence="1">NRmbB1</strain>
    </source>
</reference>
<dbReference type="Proteomes" id="UP000662904">
    <property type="component" value="Chromosome"/>
</dbReference>
<gene>
    <name evidence="1" type="ORF">H0A61_01434</name>
</gene>
<dbReference type="EMBL" id="CP059066">
    <property type="protein sequence ID" value="QSQ09075.1"/>
    <property type="molecule type" value="Genomic_DNA"/>
</dbReference>
<name>A0A8A0RL08_9FIRM</name>
<protein>
    <recommendedName>
        <fullName evidence="3">FdrA domain protein</fullName>
    </recommendedName>
</protein>
<dbReference type="AlphaFoldDB" id="A0A8A0RL08"/>
<dbReference type="RefSeq" id="WP_206709265.1">
    <property type="nucleotide sequence ID" value="NZ_CP059066.1"/>
</dbReference>